<dbReference type="GO" id="GO:0005737">
    <property type="term" value="C:cytoplasm"/>
    <property type="evidence" value="ECO:0007669"/>
    <property type="project" value="UniProtKB-SubCell"/>
</dbReference>
<evidence type="ECO:0000256" key="11">
    <source>
        <dbReference type="ARBA" id="ARBA00031088"/>
    </source>
</evidence>
<evidence type="ECO:0000256" key="9">
    <source>
        <dbReference type="ARBA" id="ARBA00022884"/>
    </source>
</evidence>
<dbReference type="AlphaFoldDB" id="A0A8J8M6S6"/>
<comment type="subcellular location">
    <subcellularLocation>
        <location evidence="2">Cytoplasm</location>
    </subcellularLocation>
</comment>
<evidence type="ECO:0000256" key="6">
    <source>
        <dbReference type="ARBA" id="ARBA00022603"/>
    </source>
</evidence>
<dbReference type="InterPro" id="IPR004573">
    <property type="entry name" value="rRNA_ssu_MeTfrase_B"/>
</dbReference>
<dbReference type="Proteomes" id="UP000677305">
    <property type="component" value="Chromosome"/>
</dbReference>
<protein>
    <recommendedName>
        <fullName evidence="3">16S rRNA (cytosine(967)-C(5))-methyltransferase</fullName>
        <ecNumber evidence="3">2.1.1.176</ecNumber>
    </recommendedName>
    <alternativeName>
        <fullName evidence="10">16S rRNA m5C967 methyltransferase</fullName>
    </alternativeName>
    <alternativeName>
        <fullName evidence="11">rRNA (cytosine-C(5)-)-methyltransferase RsmB</fullName>
    </alternativeName>
</protein>
<dbReference type="KEGG" id="vgu:HYG85_00240"/>
<dbReference type="EMBL" id="CP058561">
    <property type="protein sequence ID" value="QUH27432.1"/>
    <property type="molecule type" value="Genomic_DNA"/>
</dbReference>
<dbReference type="FunFam" id="3.30.70.1170:FF:000003">
    <property type="entry name" value="16S rRNA (Cytosine(967)-C(5))-methyltransferase RsmB"/>
    <property type="match status" value="1"/>
</dbReference>
<evidence type="ECO:0000256" key="10">
    <source>
        <dbReference type="ARBA" id="ARBA00030399"/>
    </source>
</evidence>
<evidence type="ECO:0000256" key="13">
    <source>
        <dbReference type="PROSITE-ProRule" id="PRU01023"/>
    </source>
</evidence>
<dbReference type="PRINTS" id="PR02008">
    <property type="entry name" value="RCMTFAMILY"/>
</dbReference>
<feature type="active site" description="Nucleophile" evidence="13">
    <location>
        <position position="394"/>
    </location>
</feature>
<dbReference type="InterPro" id="IPR049560">
    <property type="entry name" value="MeTrfase_RsmB-F_NOP2_cat"/>
</dbReference>
<evidence type="ECO:0000256" key="8">
    <source>
        <dbReference type="ARBA" id="ARBA00022691"/>
    </source>
</evidence>
<dbReference type="InterPro" id="IPR023267">
    <property type="entry name" value="RCMT"/>
</dbReference>
<keyword evidence="8 13" id="KW-0949">S-adenosyl-L-methionine</keyword>
<name>A0A8J8M6S6_9FIRM</name>
<proteinExistence type="inferred from homology"/>
<dbReference type="GO" id="GO:0008649">
    <property type="term" value="F:rRNA methyltransferase activity"/>
    <property type="evidence" value="ECO:0007669"/>
    <property type="project" value="InterPro"/>
</dbReference>
<dbReference type="Gene3D" id="1.10.940.10">
    <property type="entry name" value="NusB-like"/>
    <property type="match status" value="1"/>
</dbReference>
<evidence type="ECO:0000256" key="3">
    <source>
        <dbReference type="ARBA" id="ARBA00012140"/>
    </source>
</evidence>
<dbReference type="GO" id="GO:0006355">
    <property type="term" value="P:regulation of DNA-templated transcription"/>
    <property type="evidence" value="ECO:0007669"/>
    <property type="project" value="InterPro"/>
</dbReference>
<dbReference type="InterPro" id="IPR001678">
    <property type="entry name" value="MeTrfase_RsmB-F_NOP2_dom"/>
</dbReference>
<dbReference type="InterPro" id="IPR006027">
    <property type="entry name" value="NusB_RsmB_TIM44"/>
</dbReference>
<feature type="binding site" evidence="13">
    <location>
        <position position="296"/>
    </location>
    <ligand>
        <name>S-adenosyl-L-methionine</name>
        <dbReference type="ChEBI" id="CHEBI:59789"/>
    </ligand>
</feature>
<dbReference type="PROSITE" id="PS51686">
    <property type="entry name" value="SAM_MT_RSMB_NOP"/>
    <property type="match status" value="1"/>
</dbReference>
<comment type="caution">
    <text evidence="13">Lacks conserved residue(s) required for the propagation of feature annotation.</text>
</comment>
<dbReference type="Pfam" id="PF22458">
    <property type="entry name" value="RsmF-B_ferredox"/>
    <property type="match status" value="1"/>
</dbReference>
<gene>
    <name evidence="15" type="primary">rsmB</name>
    <name evidence="15" type="ORF">HYG85_00240</name>
</gene>
<dbReference type="EC" id="2.1.1.176" evidence="3"/>
<dbReference type="RefSeq" id="WP_212691811.1">
    <property type="nucleotide sequence ID" value="NZ_CP058561.1"/>
</dbReference>
<comment type="similarity">
    <text evidence="13">Belongs to the class I-like SAM-binding methyltransferase superfamily. RsmB/NOP family.</text>
</comment>
<evidence type="ECO:0000313" key="15">
    <source>
        <dbReference type="EMBL" id="QUH27432.1"/>
    </source>
</evidence>
<dbReference type="SUPFAM" id="SSF53335">
    <property type="entry name" value="S-adenosyl-L-methionine-dependent methyltransferases"/>
    <property type="match status" value="1"/>
</dbReference>
<comment type="catalytic activity">
    <reaction evidence="12">
        <text>cytidine(967) in 16S rRNA + S-adenosyl-L-methionine = 5-methylcytidine(967) in 16S rRNA + S-adenosyl-L-homocysteine + H(+)</text>
        <dbReference type="Rhea" id="RHEA:42748"/>
        <dbReference type="Rhea" id="RHEA-COMP:10219"/>
        <dbReference type="Rhea" id="RHEA-COMP:10220"/>
        <dbReference type="ChEBI" id="CHEBI:15378"/>
        <dbReference type="ChEBI" id="CHEBI:57856"/>
        <dbReference type="ChEBI" id="CHEBI:59789"/>
        <dbReference type="ChEBI" id="CHEBI:74483"/>
        <dbReference type="ChEBI" id="CHEBI:82748"/>
        <dbReference type="EC" id="2.1.1.176"/>
    </reaction>
</comment>
<dbReference type="CDD" id="cd02440">
    <property type="entry name" value="AdoMet_MTases"/>
    <property type="match status" value="1"/>
</dbReference>
<comment type="function">
    <text evidence="1">Specifically methylates the cytosine at position 967 (m5C967) of 16S rRNA.</text>
</comment>
<dbReference type="NCBIfam" id="NF011494">
    <property type="entry name" value="PRK14902.1"/>
    <property type="match status" value="1"/>
</dbReference>
<keyword evidence="5" id="KW-0698">rRNA processing</keyword>
<keyword evidence="16" id="KW-1185">Reference proteome</keyword>
<evidence type="ECO:0000256" key="4">
    <source>
        <dbReference type="ARBA" id="ARBA00022490"/>
    </source>
</evidence>
<dbReference type="FunFam" id="3.40.50.150:FF:000022">
    <property type="entry name" value="Ribosomal RNA small subunit methyltransferase B"/>
    <property type="match status" value="1"/>
</dbReference>
<dbReference type="InterPro" id="IPR029063">
    <property type="entry name" value="SAM-dependent_MTases_sf"/>
</dbReference>
<evidence type="ECO:0000313" key="16">
    <source>
        <dbReference type="Proteomes" id="UP000677305"/>
    </source>
</evidence>
<dbReference type="InterPro" id="IPR054728">
    <property type="entry name" value="RsmB-like_ferredoxin"/>
</dbReference>
<feature type="binding site" evidence="13">
    <location>
        <position position="341"/>
    </location>
    <ligand>
        <name>S-adenosyl-L-methionine</name>
        <dbReference type="ChEBI" id="CHEBI:59789"/>
    </ligand>
</feature>
<evidence type="ECO:0000256" key="12">
    <source>
        <dbReference type="ARBA" id="ARBA00047283"/>
    </source>
</evidence>
<dbReference type="Pfam" id="PF01189">
    <property type="entry name" value="Methyltr_RsmB-F"/>
    <property type="match status" value="1"/>
</dbReference>
<evidence type="ECO:0000256" key="5">
    <source>
        <dbReference type="ARBA" id="ARBA00022552"/>
    </source>
</evidence>
<dbReference type="InterPro" id="IPR035926">
    <property type="entry name" value="NusB-like_sf"/>
</dbReference>
<feature type="domain" description="SAM-dependent MTase RsmB/NOP-type" evidence="14">
    <location>
        <begin position="182"/>
        <end position="455"/>
    </location>
</feature>
<evidence type="ECO:0000256" key="1">
    <source>
        <dbReference type="ARBA" id="ARBA00002724"/>
    </source>
</evidence>
<dbReference type="Pfam" id="PF01029">
    <property type="entry name" value="NusB"/>
    <property type="match status" value="1"/>
</dbReference>
<dbReference type="NCBIfam" id="TIGR00563">
    <property type="entry name" value="rsmB"/>
    <property type="match status" value="1"/>
</dbReference>
<organism evidence="15 16">
    <name type="scientific">Vallitalea guaymasensis</name>
    <dbReference type="NCBI Taxonomy" id="1185412"/>
    <lineage>
        <taxon>Bacteria</taxon>
        <taxon>Bacillati</taxon>
        <taxon>Bacillota</taxon>
        <taxon>Clostridia</taxon>
        <taxon>Lachnospirales</taxon>
        <taxon>Vallitaleaceae</taxon>
        <taxon>Vallitalea</taxon>
    </lineage>
</organism>
<dbReference type="Gene3D" id="3.30.70.1170">
    <property type="entry name" value="Sun protein, domain 3"/>
    <property type="match status" value="1"/>
</dbReference>
<evidence type="ECO:0000256" key="7">
    <source>
        <dbReference type="ARBA" id="ARBA00022679"/>
    </source>
</evidence>
<dbReference type="GO" id="GO:0003723">
    <property type="term" value="F:RNA binding"/>
    <property type="evidence" value="ECO:0007669"/>
    <property type="project" value="UniProtKB-UniRule"/>
</dbReference>
<keyword evidence="9 13" id="KW-0694">RNA-binding</keyword>
<evidence type="ECO:0000259" key="14">
    <source>
        <dbReference type="PROSITE" id="PS51686"/>
    </source>
</evidence>
<dbReference type="PANTHER" id="PTHR22807:SF53">
    <property type="entry name" value="RIBOSOMAL RNA SMALL SUBUNIT METHYLTRANSFERASE B-RELATED"/>
    <property type="match status" value="1"/>
</dbReference>
<dbReference type="PANTHER" id="PTHR22807">
    <property type="entry name" value="NOP2 YEAST -RELATED NOL1/NOP2/FMU SUN DOMAIN-CONTAINING"/>
    <property type="match status" value="1"/>
</dbReference>
<dbReference type="Gene3D" id="3.40.50.150">
    <property type="entry name" value="Vaccinia Virus protein VP39"/>
    <property type="match status" value="1"/>
</dbReference>
<dbReference type="SUPFAM" id="SSF48013">
    <property type="entry name" value="NusB-like"/>
    <property type="match status" value="1"/>
</dbReference>
<accession>A0A8J8M6S6</accession>
<keyword evidence="6 13" id="KW-0489">Methyltransferase</keyword>
<keyword evidence="7 13" id="KW-0808">Transferase</keyword>
<sequence length="457" mass="52311">MTKASNDKTNKINARNVALEIITSIFKDKAYTNIAIDKYFKNHNDISKIDRAFITRIVEGTVEHVITIDYIINKFSKTKTNKMKKIILYILRLSVYQINYMDKVPVSAVCNEAVKLAKKRKLGNLSGFVNGVLRNIARNIDSIQYPNENDEPVEYLSIMYSFPMWIVELWLKHYDYETVKEMCINSNKTVKTNIRCNLTKTNPEELMKQLQDSNVDVEKGKLLDYALKISNYNNIRGLEAFNQGKFTVQDESSMLVAQLANPNKDMLVIDVCAAPGGKTTHFAEKMNNAGSVVSRDIYPKKLQLIAENVKRLQLNNVDIKEYNALEIDSSMIEKADIVIADVPCSGLGIIRKKPDIKYNVERKDINDLIDIQRNILKVVCKYVKTGGILMYSTCTVNPEENIKNVNWFTDNFPFELVDFEDNLPDTINNNKKGYIQLLPGFYDTDGFFIAKLRRIGN</sequence>
<reference evidence="15 16" key="1">
    <citation type="submission" date="2020-07" db="EMBL/GenBank/DDBJ databases">
        <title>Vallitalea guaymasensis genome.</title>
        <authorList>
            <person name="Postec A."/>
        </authorList>
    </citation>
    <scope>NUCLEOTIDE SEQUENCE [LARGE SCALE GENOMIC DNA]</scope>
    <source>
        <strain evidence="15 16">Ra1766G1</strain>
    </source>
</reference>
<feature type="binding site" evidence="13">
    <location>
        <begin position="272"/>
        <end position="278"/>
    </location>
    <ligand>
        <name>S-adenosyl-L-methionine</name>
        <dbReference type="ChEBI" id="CHEBI:59789"/>
    </ligand>
</feature>
<evidence type="ECO:0000256" key="2">
    <source>
        <dbReference type="ARBA" id="ARBA00004496"/>
    </source>
</evidence>
<keyword evidence="4" id="KW-0963">Cytoplasm</keyword>